<protein>
    <recommendedName>
        <fullName evidence="7">DUF6576 domain-containing protein</fullName>
    </recommendedName>
</protein>
<dbReference type="InterPro" id="IPR046483">
    <property type="entry name" value="DUF6576"/>
</dbReference>
<evidence type="ECO:0000256" key="5">
    <source>
        <dbReference type="SAM" id="MobiDB-lite"/>
    </source>
</evidence>
<keyword evidence="9" id="KW-1185">Reference proteome</keyword>
<feature type="region of interest" description="Disordered" evidence="5">
    <location>
        <begin position="219"/>
        <end position="314"/>
    </location>
</feature>
<keyword evidence="3 6" id="KW-1133">Transmembrane helix</keyword>
<feature type="transmembrane region" description="Helical" evidence="6">
    <location>
        <begin position="131"/>
        <end position="149"/>
    </location>
</feature>
<evidence type="ECO:0000313" key="9">
    <source>
        <dbReference type="Proteomes" id="UP000011863"/>
    </source>
</evidence>
<dbReference type="Pfam" id="PF20216">
    <property type="entry name" value="DUF6576"/>
    <property type="match status" value="1"/>
</dbReference>
<evidence type="ECO:0000256" key="6">
    <source>
        <dbReference type="SAM" id="Phobius"/>
    </source>
</evidence>
<feature type="transmembrane region" description="Helical" evidence="6">
    <location>
        <begin position="28"/>
        <end position="49"/>
    </location>
</feature>
<dbReference type="Gene3D" id="1.20.1540.10">
    <property type="entry name" value="Rhomboid-like"/>
    <property type="match status" value="1"/>
</dbReference>
<dbReference type="GO" id="GO:0016020">
    <property type="term" value="C:membrane"/>
    <property type="evidence" value="ECO:0007669"/>
    <property type="project" value="UniProtKB-SubCell"/>
</dbReference>
<sequence length="314" mass="34260">MSQYFSAMFRRRPNEGWFRVSRYDATTVDILCALAVFSMFVYGASLTAFSKLLFFAPDVRESFQVWRLVTWPIATQPELFSLIGVVFFWVFGQQLEGLFGRNRFLAWVLGVALVPSVLLTILGTFSDTLDFGSVNFGLSTLFLCGIWVYAGTYPNVRWFEIMPLWGLAAIFTGLNLLQYSGNRAGGQIIFMLSAIAAGLSIGRSLGLATAWPIPHVPLGGSPGASSGRRGGGGRVPKPKKRPKSRDLGPRVVEGPWKGADQPAPTGPPTRPPASPADQAELDGLLDKIGGQGMDALSGEEKARLNELSKRLRNR</sequence>
<name>A0A6C7EBH2_ILUCY</name>
<evidence type="ECO:0000256" key="4">
    <source>
        <dbReference type="ARBA" id="ARBA00023136"/>
    </source>
</evidence>
<comment type="subcellular location">
    <subcellularLocation>
        <location evidence="1">Membrane</location>
        <topology evidence="1">Multi-pass membrane protein</topology>
    </subcellularLocation>
</comment>
<evidence type="ECO:0000256" key="2">
    <source>
        <dbReference type="ARBA" id="ARBA00022692"/>
    </source>
</evidence>
<dbReference type="Proteomes" id="UP000011863">
    <property type="component" value="Chromosome"/>
</dbReference>
<dbReference type="SUPFAM" id="SSF144091">
    <property type="entry name" value="Rhomboid-like"/>
    <property type="match status" value="1"/>
</dbReference>
<feature type="compositionally biased region" description="Pro residues" evidence="5">
    <location>
        <begin position="264"/>
        <end position="274"/>
    </location>
</feature>
<feature type="transmembrane region" description="Helical" evidence="6">
    <location>
        <begin position="104"/>
        <end position="125"/>
    </location>
</feature>
<feature type="domain" description="DUF6576" evidence="7">
    <location>
        <begin position="277"/>
        <end position="310"/>
    </location>
</feature>
<dbReference type="KEGG" id="aym:YM304_21610"/>
<accession>A0A6C7EBH2</accession>
<dbReference type="RefSeq" id="WP_015441722.1">
    <property type="nucleotide sequence ID" value="NC_020520.1"/>
</dbReference>
<feature type="transmembrane region" description="Helical" evidence="6">
    <location>
        <begin position="184"/>
        <end position="202"/>
    </location>
</feature>
<feature type="transmembrane region" description="Helical" evidence="6">
    <location>
        <begin position="69"/>
        <end position="92"/>
    </location>
</feature>
<dbReference type="InterPro" id="IPR035952">
    <property type="entry name" value="Rhomboid-like_sf"/>
</dbReference>
<dbReference type="OrthoDB" id="5242776at2"/>
<organism evidence="8 9">
    <name type="scientific">Ilumatobacter coccineus (strain NBRC 103263 / KCTC 29153 / YM16-304)</name>
    <dbReference type="NCBI Taxonomy" id="1313172"/>
    <lineage>
        <taxon>Bacteria</taxon>
        <taxon>Bacillati</taxon>
        <taxon>Actinomycetota</taxon>
        <taxon>Acidimicrobiia</taxon>
        <taxon>Acidimicrobiales</taxon>
        <taxon>Ilumatobacteraceae</taxon>
        <taxon>Ilumatobacter</taxon>
    </lineage>
</organism>
<evidence type="ECO:0000313" key="8">
    <source>
        <dbReference type="EMBL" id="BAN02475.1"/>
    </source>
</evidence>
<evidence type="ECO:0000259" key="7">
    <source>
        <dbReference type="Pfam" id="PF20216"/>
    </source>
</evidence>
<evidence type="ECO:0000256" key="3">
    <source>
        <dbReference type="ARBA" id="ARBA00022989"/>
    </source>
</evidence>
<feature type="compositionally biased region" description="Basic and acidic residues" evidence="5">
    <location>
        <begin position="298"/>
        <end position="314"/>
    </location>
</feature>
<keyword evidence="4 6" id="KW-0472">Membrane</keyword>
<dbReference type="AlphaFoldDB" id="A0A6C7EBH2"/>
<gene>
    <name evidence="8" type="ORF">YM304_21610</name>
</gene>
<proteinExistence type="predicted"/>
<evidence type="ECO:0000256" key="1">
    <source>
        <dbReference type="ARBA" id="ARBA00004141"/>
    </source>
</evidence>
<feature type="transmembrane region" description="Helical" evidence="6">
    <location>
        <begin position="161"/>
        <end position="178"/>
    </location>
</feature>
<dbReference type="EMBL" id="AP012057">
    <property type="protein sequence ID" value="BAN02475.1"/>
    <property type="molecule type" value="Genomic_DNA"/>
</dbReference>
<reference evidence="8 9" key="1">
    <citation type="journal article" date="2013" name="Int. J. Syst. Evol. Microbiol.">
        <title>Ilumatobacter nonamiense sp. nov. and Ilumatobacter coccineum sp. nov., isolated from seashore sand.</title>
        <authorList>
            <person name="Matsumoto A."/>
            <person name="Kasai H."/>
            <person name="Matsuo Y."/>
            <person name="Shizuri Y."/>
            <person name="Ichikawa N."/>
            <person name="Fujita N."/>
            <person name="Omura S."/>
            <person name="Takahashi Y."/>
        </authorList>
    </citation>
    <scope>NUCLEOTIDE SEQUENCE [LARGE SCALE GENOMIC DNA]</scope>
    <source>
        <strain evidence="9">NBRC 103263 / KCTC 29153 / YM16-304</strain>
    </source>
</reference>
<keyword evidence="2 6" id="KW-0812">Transmembrane</keyword>